<protein>
    <submittedName>
        <fullName evidence="1">Class I SAM-dependent methyltransferase</fullName>
        <ecNumber evidence="1">2.1.1.-</ecNumber>
    </submittedName>
</protein>
<name>A0ABW3W3C6_9ACTN</name>
<dbReference type="Proteomes" id="UP001597229">
    <property type="component" value="Unassembled WGS sequence"/>
</dbReference>
<evidence type="ECO:0000313" key="1">
    <source>
        <dbReference type="EMBL" id="MFD1249831.1"/>
    </source>
</evidence>
<dbReference type="RefSeq" id="WP_367920352.1">
    <property type="nucleotide sequence ID" value="NZ_BAABAC010000030.1"/>
</dbReference>
<organism evidence="1 2">
    <name type="scientific">Nocardioides ginsengisoli</name>
    <dbReference type="NCBI Taxonomy" id="363868"/>
    <lineage>
        <taxon>Bacteria</taxon>
        <taxon>Bacillati</taxon>
        <taxon>Actinomycetota</taxon>
        <taxon>Actinomycetes</taxon>
        <taxon>Propionibacteriales</taxon>
        <taxon>Nocardioidaceae</taxon>
        <taxon>Nocardioides</taxon>
    </lineage>
</organism>
<dbReference type="Pfam" id="PF13578">
    <property type="entry name" value="Methyltransf_24"/>
    <property type="match status" value="1"/>
</dbReference>
<keyword evidence="1" id="KW-0489">Methyltransferase</keyword>
<dbReference type="InterPro" id="IPR029063">
    <property type="entry name" value="SAM-dependent_MTases_sf"/>
</dbReference>
<keyword evidence="1" id="KW-0808">Transferase</keyword>
<accession>A0ABW3W3C6</accession>
<dbReference type="GO" id="GO:0008168">
    <property type="term" value="F:methyltransferase activity"/>
    <property type="evidence" value="ECO:0007669"/>
    <property type="project" value="UniProtKB-KW"/>
</dbReference>
<keyword evidence="2" id="KW-1185">Reference proteome</keyword>
<reference evidence="2" key="1">
    <citation type="journal article" date="2019" name="Int. J. Syst. Evol. Microbiol.">
        <title>The Global Catalogue of Microorganisms (GCM) 10K type strain sequencing project: providing services to taxonomists for standard genome sequencing and annotation.</title>
        <authorList>
            <consortium name="The Broad Institute Genomics Platform"/>
            <consortium name="The Broad Institute Genome Sequencing Center for Infectious Disease"/>
            <person name="Wu L."/>
            <person name="Ma J."/>
        </authorList>
    </citation>
    <scope>NUCLEOTIDE SEQUENCE [LARGE SCALE GENOMIC DNA]</scope>
    <source>
        <strain evidence="2">CCUG 52478</strain>
    </source>
</reference>
<dbReference type="SUPFAM" id="SSF53335">
    <property type="entry name" value="S-adenosyl-L-methionine-dependent methyltransferases"/>
    <property type="match status" value="1"/>
</dbReference>
<gene>
    <name evidence="1" type="ORF">ACFQ3F_18675</name>
</gene>
<dbReference type="EC" id="2.1.1.-" evidence="1"/>
<comment type="caution">
    <text evidence="1">The sequence shown here is derived from an EMBL/GenBank/DDBJ whole genome shotgun (WGS) entry which is preliminary data.</text>
</comment>
<evidence type="ECO:0000313" key="2">
    <source>
        <dbReference type="Proteomes" id="UP001597229"/>
    </source>
</evidence>
<dbReference type="Gene3D" id="3.40.50.150">
    <property type="entry name" value="Vaccinia Virus protein VP39"/>
    <property type="match status" value="1"/>
</dbReference>
<dbReference type="GO" id="GO:0032259">
    <property type="term" value="P:methylation"/>
    <property type="evidence" value="ECO:0007669"/>
    <property type="project" value="UniProtKB-KW"/>
</dbReference>
<dbReference type="EMBL" id="JBHTLX010000023">
    <property type="protein sequence ID" value="MFD1249831.1"/>
    <property type="molecule type" value="Genomic_DNA"/>
</dbReference>
<proteinExistence type="predicted"/>
<sequence>MPSVETAPEVTPVLTERTANAPLTGRVKRVLSRFAPAFLITFLDRIVFRVRRARIRAVRRIFAALGFNVAHRADYYSTLPVLEEIEETRARWDRPSSLPGVDVDVPAMRARLTALAERWEAEFLAETGDYLANTRKGFGPGYPEFDARTLYYMLREHKPARYLEVGSGLSTYYASLAGRRNAAEGSPLQITCVEPYPFDALRTVPNFNLIEGFVQDVPTARFEELEAGDVLFIDSSHSLKIDSDVAYLFLEVLPRVKPGVIVHIHDVPFPFNTPFPADTWLFGERWPVYWNEAMVVQTFLAFNKEFPIELSVPMLRYDDEAALRREHPAYVAVADDANPPSSLWLRRVG</sequence>